<dbReference type="RefSeq" id="WP_255904959.1">
    <property type="nucleotide sequence ID" value="NZ_JAFMZO010000004.1"/>
</dbReference>
<proteinExistence type="inferred from homology"/>
<dbReference type="InterPro" id="IPR036625">
    <property type="entry name" value="E3-bd_dom_sf"/>
</dbReference>
<evidence type="ECO:0000259" key="10">
    <source>
        <dbReference type="PROSITE" id="PS51826"/>
    </source>
</evidence>
<dbReference type="SUPFAM" id="SSF51230">
    <property type="entry name" value="Single hybrid motif"/>
    <property type="match status" value="1"/>
</dbReference>
<dbReference type="InterPro" id="IPR003016">
    <property type="entry name" value="2-oxoA_DH_lipoyl-BS"/>
</dbReference>
<dbReference type="InterPro" id="IPR001078">
    <property type="entry name" value="2-oxoacid_DH_actylTfrase"/>
</dbReference>
<evidence type="ECO:0000256" key="8">
    <source>
        <dbReference type="SAM" id="MobiDB-lite"/>
    </source>
</evidence>
<evidence type="ECO:0000256" key="4">
    <source>
        <dbReference type="ARBA" id="ARBA00022679"/>
    </source>
</evidence>
<name>A0ABW4ZQL6_9SPHI</name>
<evidence type="ECO:0000259" key="9">
    <source>
        <dbReference type="PROSITE" id="PS50968"/>
    </source>
</evidence>
<dbReference type="CDD" id="cd06849">
    <property type="entry name" value="lipoyl_domain"/>
    <property type="match status" value="1"/>
</dbReference>
<dbReference type="InterPro" id="IPR011053">
    <property type="entry name" value="Single_hybrid_motif"/>
</dbReference>
<dbReference type="SUPFAM" id="SSF52777">
    <property type="entry name" value="CoA-dependent acyltransferases"/>
    <property type="match status" value="1"/>
</dbReference>
<dbReference type="InterPro" id="IPR050743">
    <property type="entry name" value="2-oxoacid_DH_E2_comp"/>
</dbReference>
<dbReference type="InterPro" id="IPR023213">
    <property type="entry name" value="CAT-like_dom_sf"/>
</dbReference>
<dbReference type="InterPro" id="IPR004167">
    <property type="entry name" value="PSBD"/>
</dbReference>
<evidence type="ECO:0000256" key="5">
    <source>
        <dbReference type="ARBA" id="ARBA00022823"/>
    </source>
</evidence>
<comment type="caution">
    <text evidence="11">The sequence shown here is derived from an EMBL/GenBank/DDBJ whole genome shotgun (WGS) entry which is preliminary data.</text>
</comment>
<dbReference type="PROSITE" id="PS00189">
    <property type="entry name" value="LIPOYL"/>
    <property type="match status" value="1"/>
</dbReference>
<keyword evidence="6 7" id="KW-0012">Acyltransferase</keyword>
<dbReference type="PANTHER" id="PTHR43178">
    <property type="entry name" value="DIHYDROLIPOAMIDE ACETYLTRANSFERASE COMPONENT OF PYRUVATE DEHYDROGENASE COMPLEX"/>
    <property type="match status" value="1"/>
</dbReference>
<feature type="domain" description="Peripheral subunit-binding (PSBD)" evidence="10">
    <location>
        <begin position="136"/>
        <end position="176"/>
    </location>
</feature>
<dbReference type="PROSITE" id="PS51826">
    <property type="entry name" value="PSBD"/>
    <property type="match status" value="1"/>
</dbReference>
<evidence type="ECO:0000313" key="11">
    <source>
        <dbReference type="EMBL" id="MFD2163884.1"/>
    </source>
</evidence>
<dbReference type="Pfam" id="PF00198">
    <property type="entry name" value="2-oxoacid_dh"/>
    <property type="match status" value="1"/>
</dbReference>
<organism evidence="11 12">
    <name type="scientific">Paradesertivirga mongoliensis</name>
    <dbReference type="NCBI Taxonomy" id="2100740"/>
    <lineage>
        <taxon>Bacteria</taxon>
        <taxon>Pseudomonadati</taxon>
        <taxon>Bacteroidota</taxon>
        <taxon>Sphingobacteriia</taxon>
        <taxon>Sphingobacteriales</taxon>
        <taxon>Sphingobacteriaceae</taxon>
        <taxon>Paradesertivirga</taxon>
    </lineage>
</organism>
<dbReference type="Pfam" id="PF00364">
    <property type="entry name" value="Biotin_lipoyl"/>
    <property type="match status" value="1"/>
</dbReference>
<comment type="subunit">
    <text evidence="3">Forms a 24-polypeptide structural core with octahedral symmetry.</text>
</comment>
<dbReference type="EC" id="2.3.1.-" evidence="7"/>
<reference evidence="12" key="1">
    <citation type="journal article" date="2019" name="Int. J. Syst. Evol. Microbiol.">
        <title>The Global Catalogue of Microorganisms (GCM) 10K type strain sequencing project: providing services to taxonomists for standard genome sequencing and annotation.</title>
        <authorList>
            <consortium name="The Broad Institute Genomics Platform"/>
            <consortium name="The Broad Institute Genome Sequencing Center for Infectious Disease"/>
            <person name="Wu L."/>
            <person name="Ma J."/>
        </authorList>
    </citation>
    <scope>NUCLEOTIDE SEQUENCE [LARGE SCALE GENOMIC DNA]</scope>
    <source>
        <strain evidence="12">KCTC 42217</strain>
    </source>
</reference>
<dbReference type="EMBL" id="JBHUHZ010000003">
    <property type="protein sequence ID" value="MFD2163884.1"/>
    <property type="molecule type" value="Genomic_DNA"/>
</dbReference>
<evidence type="ECO:0000256" key="7">
    <source>
        <dbReference type="RuleBase" id="RU003423"/>
    </source>
</evidence>
<dbReference type="Gene3D" id="3.30.559.10">
    <property type="entry name" value="Chloramphenicol acetyltransferase-like domain"/>
    <property type="match status" value="1"/>
</dbReference>
<feature type="domain" description="Lipoyl-binding" evidence="9">
    <location>
        <begin position="3"/>
        <end position="78"/>
    </location>
</feature>
<dbReference type="Gene3D" id="4.10.320.10">
    <property type="entry name" value="E3-binding domain"/>
    <property type="match status" value="1"/>
</dbReference>
<dbReference type="Pfam" id="PF02817">
    <property type="entry name" value="E3_binding"/>
    <property type="match status" value="1"/>
</dbReference>
<dbReference type="PROSITE" id="PS50968">
    <property type="entry name" value="BIOTINYL_LIPOYL"/>
    <property type="match status" value="1"/>
</dbReference>
<feature type="region of interest" description="Disordered" evidence="8">
    <location>
        <begin position="99"/>
        <end position="123"/>
    </location>
</feature>
<accession>A0ABW4ZQL6</accession>
<gene>
    <name evidence="11" type="ORF">ACFSJU_15860</name>
</gene>
<evidence type="ECO:0000256" key="1">
    <source>
        <dbReference type="ARBA" id="ARBA00001938"/>
    </source>
</evidence>
<keyword evidence="12" id="KW-1185">Reference proteome</keyword>
<protein>
    <recommendedName>
        <fullName evidence="7">Dihydrolipoamide acetyltransferase component of pyruvate dehydrogenase complex</fullName>
        <ecNumber evidence="7">2.3.1.-</ecNumber>
    </recommendedName>
</protein>
<comment type="cofactor">
    <cofactor evidence="1 7">
        <name>(R)-lipoate</name>
        <dbReference type="ChEBI" id="CHEBI:83088"/>
    </cofactor>
</comment>
<dbReference type="PANTHER" id="PTHR43178:SF5">
    <property type="entry name" value="LIPOAMIDE ACYLTRANSFERASE COMPONENT OF BRANCHED-CHAIN ALPHA-KETO ACID DEHYDROGENASE COMPLEX, MITOCHONDRIAL"/>
    <property type="match status" value="1"/>
</dbReference>
<keyword evidence="5 7" id="KW-0450">Lipoyl</keyword>
<keyword evidence="4 7" id="KW-0808">Transferase</keyword>
<evidence type="ECO:0000313" key="12">
    <source>
        <dbReference type="Proteomes" id="UP001597387"/>
    </source>
</evidence>
<dbReference type="GO" id="GO:0016746">
    <property type="term" value="F:acyltransferase activity"/>
    <property type="evidence" value="ECO:0007669"/>
    <property type="project" value="UniProtKB-KW"/>
</dbReference>
<dbReference type="Proteomes" id="UP001597387">
    <property type="component" value="Unassembled WGS sequence"/>
</dbReference>
<evidence type="ECO:0000256" key="3">
    <source>
        <dbReference type="ARBA" id="ARBA00011484"/>
    </source>
</evidence>
<sequence>MPQFELILPKMGESVAEATIIKWLKQPGEQVKEDEAIVEIATDKVDSEVPSPVSGTLIKYLYQENDTAQIGDVICLIETSESVSAEAIPAIADATTNEELATEPATPEDIPGISTVTEQPDEVKPETETIISSGRFYSPLVKSIAAEENISDEELDTIPGTGAEGRVTKQDLLDYISGRNPSGYKTASSGFSKAEQSAKQIYTSPTFGHSGTDEIIEMDRMRKLIAEHMMMSVQTAPHVTSFVESDVTNIVRWREKNKSLFEKKVGEKITYTPIFIEAVAKAIRDFPLINSSLNGTQIIKKADVNIGLAAALPSGNLIVPVIRKADQLNLIGLTKAVNDLANRSKSNQLQPDEIKDGTFTVTNIGSFGNIMGTPIINQPQVAILAIGAIQKKPAVIETEQGDMVGIRHKMYLSLSYDHRIIDGALGGMFLKRISDYLEAWDINTEI</sequence>
<dbReference type="SUPFAM" id="SSF47005">
    <property type="entry name" value="Peripheral subunit-binding domain of 2-oxo acid dehydrogenase complex"/>
    <property type="match status" value="1"/>
</dbReference>
<dbReference type="InterPro" id="IPR000089">
    <property type="entry name" value="Biotin_lipoyl"/>
</dbReference>
<evidence type="ECO:0000256" key="6">
    <source>
        <dbReference type="ARBA" id="ARBA00023315"/>
    </source>
</evidence>
<evidence type="ECO:0000256" key="2">
    <source>
        <dbReference type="ARBA" id="ARBA00007317"/>
    </source>
</evidence>
<comment type="similarity">
    <text evidence="2 7">Belongs to the 2-oxoacid dehydrogenase family.</text>
</comment>
<dbReference type="Gene3D" id="2.40.50.100">
    <property type="match status" value="1"/>
</dbReference>